<accession>A0A7V5RN53</accession>
<name>A0A7V5RN53_CALAY</name>
<dbReference type="EMBL" id="DRLI01000051">
    <property type="protein sequence ID" value="HHM01626.1"/>
    <property type="molecule type" value="Genomic_DNA"/>
</dbReference>
<reference evidence="3" key="1">
    <citation type="journal article" date="2020" name="mSystems">
        <title>Genome- and Community-Level Interaction Insights into Carbon Utilization and Element Cycling Functions of Hydrothermarchaeota in Hydrothermal Sediment.</title>
        <authorList>
            <person name="Zhou Z."/>
            <person name="Liu Y."/>
            <person name="Xu W."/>
            <person name="Pan J."/>
            <person name="Luo Z.H."/>
            <person name="Li M."/>
        </authorList>
    </citation>
    <scope>NUCLEOTIDE SEQUENCE [LARGE SCALE GENOMIC DNA]</scope>
    <source>
        <strain evidence="3">HyVt-460</strain>
    </source>
</reference>
<feature type="region of interest" description="Disordered" evidence="1">
    <location>
        <begin position="66"/>
        <end position="105"/>
    </location>
</feature>
<evidence type="ECO:0000313" key="3">
    <source>
        <dbReference type="EMBL" id="HHM01626.1"/>
    </source>
</evidence>
<gene>
    <name evidence="3" type="ORF">ENJ15_01335</name>
</gene>
<proteinExistence type="predicted"/>
<evidence type="ECO:0000256" key="1">
    <source>
        <dbReference type="SAM" id="MobiDB-lite"/>
    </source>
</evidence>
<keyword evidence="2" id="KW-1133">Transmembrane helix</keyword>
<protein>
    <submittedName>
        <fullName evidence="3">Uncharacterized protein</fullName>
    </submittedName>
</protein>
<feature type="compositionally biased region" description="Basic and acidic residues" evidence="1">
    <location>
        <begin position="73"/>
        <end position="89"/>
    </location>
</feature>
<dbReference type="AlphaFoldDB" id="A0A7V5RN53"/>
<comment type="caution">
    <text evidence="3">The sequence shown here is derived from an EMBL/GenBank/DDBJ whole genome shotgun (WGS) entry which is preliminary data.</text>
</comment>
<dbReference type="Proteomes" id="UP000885771">
    <property type="component" value="Unassembled WGS sequence"/>
</dbReference>
<keyword evidence="2" id="KW-0472">Membrane</keyword>
<organism evidence="3">
    <name type="scientific">Caldithrix abyssi</name>
    <dbReference type="NCBI Taxonomy" id="187145"/>
    <lineage>
        <taxon>Bacteria</taxon>
        <taxon>Pseudomonadati</taxon>
        <taxon>Calditrichota</taxon>
        <taxon>Calditrichia</taxon>
        <taxon>Calditrichales</taxon>
        <taxon>Calditrichaceae</taxon>
        <taxon>Caldithrix</taxon>
    </lineage>
</organism>
<keyword evidence="2" id="KW-0812">Transmembrane</keyword>
<feature type="transmembrane region" description="Helical" evidence="2">
    <location>
        <begin position="34"/>
        <end position="52"/>
    </location>
</feature>
<evidence type="ECO:0000256" key="2">
    <source>
        <dbReference type="SAM" id="Phobius"/>
    </source>
</evidence>
<sequence>MHRFMYKFSSFAAILATVLALTQGASLETAVFRGGVVFLVTLLFFILALYVLRWVIVATTVVEALEGDDEQPEPEKKKASPAPEREKLNKGQVVTEGMLLKGGNG</sequence>